<dbReference type="Proteomes" id="UP000515150">
    <property type="component" value="Chromosome 13"/>
</dbReference>
<evidence type="ECO:0000313" key="4">
    <source>
        <dbReference type="RefSeq" id="XP_055370310.1"/>
    </source>
</evidence>
<dbReference type="GeneID" id="114867662"/>
<dbReference type="RefSeq" id="XP_055370311.1">
    <property type="nucleotide sequence ID" value="XM_055514336.1"/>
</dbReference>
<organism evidence="3 5">
    <name type="scientific">Betta splendens</name>
    <name type="common">Siamese fighting fish</name>
    <dbReference type="NCBI Taxonomy" id="158456"/>
    <lineage>
        <taxon>Eukaryota</taxon>
        <taxon>Metazoa</taxon>
        <taxon>Chordata</taxon>
        <taxon>Craniata</taxon>
        <taxon>Vertebrata</taxon>
        <taxon>Euteleostomi</taxon>
        <taxon>Actinopterygii</taxon>
        <taxon>Neopterygii</taxon>
        <taxon>Teleostei</taxon>
        <taxon>Neoteleostei</taxon>
        <taxon>Acanthomorphata</taxon>
        <taxon>Anabantaria</taxon>
        <taxon>Anabantiformes</taxon>
        <taxon>Anabantoidei</taxon>
        <taxon>Osphronemidae</taxon>
        <taxon>Betta</taxon>
    </lineage>
</organism>
<sequence length="137" mass="15322">MRQTIKMILRILLLISFISCVSGSLVVNVTQTHYQAEQNHSITLEWTFTPKPDVSITSVYIICELDESSLTETSSGKDASDSKCPDSGLMTQDAMTVPSEHQMVGTRTYVDSTSLKHSESNDSNSTWTYWTYIRTDG</sequence>
<evidence type="ECO:0000313" key="3">
    <source>
        <dbReference type="Proteomes" id="UP000515150"/>
    </source>
</evidence>
<name>A0A9W2Y8L4_BETSP</name>
<gene>
    <name evidence="4 5 6 7" type="primary">LOC114867662</name>
</gene>
<evidence type="ECO:0000313" key="5">
    <source>
        <dbReference type="RefSeq" id="XP_055370311.1"/>
    </source>
</evidence>
<feature type="chain" id="PRO_5044702275" evidence="2">
    <location>
        <begin position="24"/>
        <end position="137"/>
    </location>
</feature>
<evidence type="ECO:0000256" key="1">
    <source>
        <dbReference type="SAM" id="MobiDB-lite"/>
    </source>
</evidence>
<evidence type="ECO:0000313" key="7">
    <source>
        <dbReference type="RefSeq" id="XP_055370313.1"/>
    </source>
</evidence>
<evidence type="ECO:0000256" key="2">
    <source>
        <dbReference type="SAM" id="SignalP"/>
    </source>
</evidence>
<dbReference type="RefSeq" id="XP_055370310.1">
    <property type="nucleotide sequence ID" value="XM_055514335.1"/>
</dbReference>
<dbReference type="RefSeq" id="XP_055370312.1">
    <property type="nucleotide sequence ID" value="XM_055514337.1"/>
</dbReference>
<accession>A0A9W2Y8L4</accession>
<protein>
    <submittedName>
        <fullName evidence="4 5">Uncharacterized protein LOC114867662 isoform X2</fullName>
    </submittedName>
</protein>
<feature type="signal peptide" evidence="2">
    <location>
        <begin position="1"/>
        <end position="23"/>
    </location>
</feature>
<reference evidence="4 5" key="1">
    <citation type="submission" date="2025-04" db="UniProtKB">
        <authorList>
            <consortium name="RefSeq"/>
        </authorList>
    </citation>
    <scope>IDENTIFICATION</scope>
</reference>
<dbReference type="RefSeq" id="XP_055370313.1">
    <property type="nucleotide sequence ID" value="XM_055514338.1"/>
</dbReference>
<keyword evidence="3" id="KW-1185">Reference proteome</keyword>
<evidence type="ECO:0000313" key="6">
    <source>
        <dbReference type="RefSeq" id="XP_055370312.1"/>
    </source>
</evidence>
<feature type="region of interest" description="Disordered" evidence="1">
    <location>
        <begin position="70"/>
        <end position="104"/>
    </location>
</feature>
<keyword evidence="2" id="KW-0732">Signal</keyword>
<dbReference type="AlphaFoldDB" id="A0A9W2Y8L4"/>
<proteinExistence type="predicted"/>